<dbReference type="SUPFAM" id="SSF81383">
    <property type="entry name" value="F-box domain"/>
    <property type="match status" value="1"/>
</dbReference>
<evidence type="ECO:0000256" key="4">
    <source>
        <dbReference type="ARBA" id="ARBA00022729"/>
    </source>
</evidence>
<keyword evidence="10" id="KW-0863">Zinc-finger</keyword>
<dbReference type="Gramene" id="OMO64299">
    <property type="protein sequence ID" value="OMO64299"/>
    <property type="gene ID" value="CCACVL1_21877"/>
</dbReference>
<keyword evidence="6 11" id="KW-0472">Membrane</keyword>
<evidence type="ECO:0000256" key="2">
    <source>
        <dbReference type="ARBA" id="ARBA00012513"/>
    </source>
</evidence>
<dbReference type="GO" id="GO:0008270">
    <property type="term" value="F:zinc ion binding"/>
    <property type="evidence" value="ECO:0007669"/>
    <property type="project" value="UniProtKB-KW"/>
</dbReference>
<keyword evidence="14" id="KW-1185">Reference proteome</keyword>
<dbReference type="SUPFAM" id="SSF57850">
    <property type="entry name" value="RING/U-box"/>
    <property type="match status" value="1"/>
</dbReference>
<dbReference type="STRING" id="210143.A0A1R3H1T4"/>
<dbReference type="GO" id="GO:0061458">
    <property type="term" value="P:reproductive system development"/>
    <property type="evidence" value="ECO:0007669"/>
    <property type="project" value="TreeGrafter"/>
</dbReference>
<organism evidence="13 14">
    <name type="scientific">Corchorus capsularis</name>
    <name type="common">Jute</name>
    <dbReference type="NCBI Taxonomy" id="210143"/>
    <lineage>
        <taxon>Eukaryota</taxon>
        <taxon>Viridiplantae</taxon>
        <taxon>Streptophyta</taxon>
        <taxon>Embryophyta</taxon>
        <taxon>Tracheophyta</taxon>
        <taxon>Spermatophyta</taxon>
        <taxon>Magnoliopsida</taxon>
        <taxon>eudicotyledons</taxon>
        <taxon>Gunneridae</taxon>
        <taxon>Pentapetalae</taxon>
        <taxon>rosids</taxon>
        <taxon>malvids</taxon>
        <taxon>Malvales</taxon>
        <taxon>Malvaceae</taxon>
        <taxon>Grewioideae</taxon>
        <taxon>Apeibeae</taxon>
        <taxon>Corchorus</taxon>
    </lineage>
</organism>
<evidence type="ECO:0000256" key="8">
    <source>
        <dbReference type="ARBA" id="ARBA00047899"/>
    </source>
</evidence>
<sequence length="721" mass="80674">MRKRLKRTKGICVCTSPSCAVKRATFDWYEQDLWTYIARFLEGRSLMMLAATNKWFYGVIMHDSIWKVACLRDLQVPDPGHVSFSWIKLYASAMDGSHSFMFRQQDKHIDWMRIGAFSFDSDVAILSARLTGPLNAPKKENIDNVLAMLKSYGTCLLRKVKTGIWIADLQLVRCPVCNQDKCEGTMQMLDARHIELFLNQEYQDGSWDYEVIGTYEIKKKIRRAYGAIFDLKYLISKSTEGVFNFKSWIGQPDDIQPKAIIAMHAVAVNTNLQDNEADLCSIAQCGKNEIPIRFPFRLEAKQPQNCGYPGFNLGCQSEKAILKLPNSGTFLVRDINYLNQQIYLFDPENCLPKRLLSLNLSGSPFVAAFHQNYTFLNCPTQVTKSRFTTIDCLSNSTNSVLATSSMNLANSMATSCKIIATLPIPISWPASSVEEFTSDLHQDIQLTWFAPQCGDCESQGGVCAFKSNSSEEIDCFHLPKSGKKHDGLQVFRIICFSIAVPALSCAIGIGFFACCLNDQRFRRNPPQQNIDHSVITPQPSVVVTGLDETTIESYDKLVLGESRRVPGPNGNICPICLSEYSSKETIRCIPECQHCFHVECVDEWLRMNSSCPLCRNSPTKEDVDAHADAEDAYGDDDASHEYAHAHADDVAHAHDDDASQEYAHAHGDDASQEYAHAHVDDASQQYAHAHADDASQDVHAHADDALQEVDHADATLHTDIV</sequence>
<evidence type="ECO:0000256" key="6">
    <source>
        <dbReference type="ARBA" id="ARBA00023136"/>
    </source>
</evidence>
<reference evidence="13 14" key="1">
    <citation type="submission" date="2013-09" db="EMBL/GenBank/DDBJ databases">
        <title>Corchorus capsularis genome sequencing.</title>
        <authorList>
            <person name="Alam M."/>
            <person name="Haque M.S."/>
            <person name="Islam M.S."/>
            <person name="Emdad E.M."/>
            <person name="Islam M.M."/>
            <person name="Ahmed B."/>
            <person name="Halim A."/>
            <person name="Hossen Q.M.M."/>
            <person name="Hossain M.Z."/>
            <person name="Ahmed R."/>
            <person name="Khan M.M."/>
            <person name="Islam R."/>
            <person name="Rashid M.M."/>
            <person name="Khan S.A."/>
            <person name="Rahman M.S."/>
            <person name="Alam M."/>
        </authorList>
    </citation>
    <scope>NUCLEOTIDE SEQUENCE [LARGE SCALE GENOMIC DNA]</scope>
    <source>
        <strain evidence="14">cv. CVL-1</strain>
        <tissue evidence="13">Whole seedling</tissue>
    </source>
</reference>
<protein>
    <recommendedName>
        <fullName evidence="2">non-specific serine/threonine protein kinase</fullName>
        <ecNumber evidence="2">2.7.11.1</ecNumber>
    </recommendedName>
</protein>
<evidence type="ECO:0000313" key="14">
    <source>
        <dbReference type="Proteomes" id="UP000188268"/>
    </source>
</evidence>
<comment type="subcellular location">
    <subcellularLocation>
        <location evidence="1">Membrane</location>
        <topology evidence="1">Single-pass membrane protein</topology>
    </subcellularLocation>
</comment>
<dbReference type="CDD" id="cd16461">
    <property type="entry name" value="RING-H2_EL5-like"/>
    <property type="match status" value="1"/>
</dbReference>
<keyword evidence="10" id="KW-0479">Metal-binding</keyword>
<evidence type="ECO:0000256" key="11">
    <source>
        <dbReference type="SAM" id="Phobius"/>
    </source>
</evidence>
<name>A0A1R3H1T4_COCAP</name>
<feature type="transmembrane region" description="Helical" evidence="11">
    <location>
        <begin position="490"/>
        <end position="513"/>
    </location>
</feature>
<dbReference type="InterPro" id="IPR032872">
    <property type="entry name" value="WAK_assoc_C"/>
</dbReference>
<keyword evidence="10" id="KW-0862">Zinc</keyword>
<evidence type="ECO:0000313" key="13">
    <source>
        <dbReference type="EMBL" id="OMO64299.1"/>
    </source>
</evidence>
<dbReference type="EMBL" id="AWWV01012821">
    <property type="protein sequence ID" value="OMO64299.1"/>
    <property type="molecule type" value="Genomic_DNA"/>
</dbReference>
<comment type="catalytic activity">
    <reaction evidence="9">
        <text>L-seryl-[protein] + ATP = O-phospho-L-seryl-[protein] + ADP + H(+)</text>
        <dbReference type="Rhea" id="RHEA:17989"/>
        <dbReference type="Rhea" id="RHEA-COMP:9863"/>
        <dbReference type="Rhea" id="RHEA-COMP:11604"/>
        <dbReference type="ChEBI" id="CHEBI:15378"/>
        <dbReference type="ChEBI" id="CHEBI:29999"/>
        <dbReference type="ChEBI" id="CHEBI:30616"/>
        <dbReference type="ChEBI" id="CHEBI:83421"/>
        <dbReference type="ChEBI" id="CHEBI:456216"/>
        <dbReference type="EC" id="2.7.11.1"/>
    </reaction>
</comment>
<evidence type="ECO:0000256" key="3">
    <source>
        <dbReference type="ARBA" id="ARBA00022692"/>
    </source>
</evidence>
<keyword evidence="5 11" id="KW-1133">Transmembrane helix</keyword>
<evidence type="ECO:0000256" key="7">
    <source>
        <dbReference type="ARBA" id="ARBA00023180"/>
    </source>
</evidence>
<evidence type="ECO:0000256" key="5">
    <source>
        <dbReference type="ARBA" id="ARBA00022989"/>
    </source>
</evidence>
<dbReference type="GO" id="GO:0016020">
    <property type="term" value="C:membrane"/>
    <property type="evidence" value="ECO:0007669"/>
    <property type="project" value="UniProtKB-SubCell"/>
</dbReference>
<keyword evidence="3 11" id="KW-0812">Transmembrane</keyword>
<dbReference type="GO" id="GO:0004674">
    <property type="term" value="F:protein serine/threonine kinase activity"/>
    <property type="evidence" value="ECO:0007669"/>
    <property type="project" value="UniProtKB-KW"/>
</dbReference>
<feature type="domain" description="RING-type" evidence="12">
    <location>
        <begin position="573"/>
        <end position="615"/>
    </location>
</feature>
<accession>A0A1R3H1T4</accession>
<dbReference type="OrthoDB" id="8062037at2759"/>
<keyword evidence="4" id="KW-0732">Signal</keyword>
<dbReference type="InterPro" id="IPR013083">
    <property type="entry name" value="Znf_RING/FYVE/PHD"/>
</dbReference>
<dbReference type="OMA" id="QEYAHAH"/>
<dbReference type="Pfam" id="PF13639">
    <property type="entry name" value="zf-RING_2"/>
    <property type="match status" value="1"/>
</dbReference>
<evidence type="ECO:0000259" key="12">
    <source>
        <dbReference type="PROSITE" id="PS50089"/>
    </source>
</evidence>
<evidence type="ECO:0000256" key="1">
    <source>
        <dbReference type="ARBA" id="ARBA00004167"/>
    </source>
</evidence>
<dbReference type="AlphaFoldDB" id="A0A1R3H1T4"/>
<dbReference type="InterPro" id="IPR036047">
    <property type="entry name" value="F-box-like_dom_sf"/>
</dbReference>
<keyword evidence="7" id="KW-0325">Glycoprotein</keyword>
<dbReference type="PANTHER" id="PTHR47149">
    <property type="entry name" value="F-BOX PROTEIN RMF"/>
    <property type="match status" value="1"/>
</dbReference>
<dbReference type="PROSITE" id="PS50089">
    <property type="entry name" value="ZF_RING_2"/>
    <property type="match status" value="1"/>
</dbReference>
<dbReference type="PANTHER" id="PTHR47149:SF1">
    <property type="entry name" value="F-BOX PROTEIN RMF"/>
    <property type="match status" value="1"/>
</dbReference>
<dbReference type="InterPro" id="IPR025287">
    <property type="entry name" value="WAK_GUB"/>
</dbReference>
<proteinExistence type="predicted"/>
<dbReference type="Proteomes" id="UP000188268">
    <property type="component" value="Unassembled WGS sequence"/>
</dbReference>
<dbReference type="Pfam" id="PF14380">
    <property type="entry name" value="WAK_assoc"/>
    <property type="match status" value="1"/>
</dbReference>
<dbReference type="GO" id="GO:0030247">
    <property type="term" value="F:polysaccharide binding"/>
    <property type="evidence" value="ECO:0007669"/>
    <property type="project" value="InterPro"/>
</dbReference>
<evidence type="ECO:0000256" key="9">
    <source>
        <dbReference type="ARBA" id="ARBA00048679"/>
    </source>
</evidence>
<comment type="caution">
    <text evidence="13">The sequence shown here is derived from an EMBL/GenBank/DDBJ whole genome shotgun (WGS) entry which is preliminary data.</text>
</comment>
<evidence type="ECO:0000256" key="10">
    <source>
        <dbReference type="PROSITE-ProRule" id="PRU00175"/>
    </source>
</evidence>
<dbReference type="SMART" id="SM00184">
    <property type="entry name" value="RING"/>
    <property type="match status" value="1"/>
</dbReference>
<dbReference type="EC" id="2.7.11.1" evidence="2"/>
<dbReference type="InterPro" id="IPR001841">
    <property type="entry name" value="Znf_RING"/>
</dbReference>
<gene>
    <name evidence="13" type="ORF">CCACVL1_21877</name>
</gene>
<dbReference type="Pfam" id="PF13947">
    <property type="entry name" value="GUB_WAK_bind"/>
    <property type="match status" value="1"/>
</dbReference>
<comment type="catalytic activity">
    <reaction evidence="8">
        <text>L-threonyl-[protein] + ATP = O-phospho-L-threonyl-[protein] + ADP + H(+)</text>
        <dbReference type="Rhea" id="RHEA:46608"/>
        <dbReference type="Rhea" id="RHEA-COMP:11060"/>
        <dbReference type="Rhea" id="RHEA-COMP:11605"/>
        <dbReference type="ChEBI" id="CHEBI:15378"/>
        <dbReference type="ChEBI" id="CHEBI:30013"/>
        <dbReference type="ChEBI" id="CHEBI:30616"/>
        <dbReference type="ChEBI" id="CHEBI:61977"/>
        <dbReference type="ChEBI" id="CHEBI:456216"/>
        <dbReference type="EC" id="2.7.11.1"/>
    </reaction>
</comment>
<dbReference type="GO" id="GO:0005634">
    <property type="term" value="C:nucleus"/>
    <property type="evidence" value="ECO:0007669"/>
    <property type="project" value="TreeGrafter"/>
</dbReference>
<dbReference type="Gene3D" id="3.30.40.10">
    <property type="entry name" value="Zinc/RING finger domain, C3HC4 (zinc finger)"/>
    <property type="match status" value="1"/>
</dbReference>